<protein>
    <recommendedName>
        <fullName evidence="1">Probable beta-carotene 15,15'-dioxygenase</fullName>
        <ecNumber evidence="1">1.13.11.63</ecNumber>
    </recommendedName>
</protein>
<comment type="function">
    <text evidence="1">Catalyzes the cleavage of beta-carotene at its central double bond (15,15') to yield two molecules of all-trans-retinal.</text>
</comment>
<name>A0A1G9S1Y4_9ACTN</name>
<feature type="transmembrane region" description="Helical" evidence="1">
    <location>
        <begin position="187"/>
        <end position="210"/>
    </location>
</feature>
<feature type="binding site" evidence="1">
    <location>
        <position position="72"/>
    </location>
    <ligand>
        <name>Fe cation</name>
        <dbReference type="ChEBI" id="CHEBI:24875"/>
    </ligand>
</feature>
<dbReference type="Pfam" id="PF15461">
    <property type="entry name" value="BCD"/>
    <property type="match status" value="1"/>
</dbReference>
<comment type="catalytic activity">
    <reaction evidence="1">
        <text>all-trans-beta-carotene + O2 = 2 all-trans-retinal</text>
        <dbReference type="Rhea" id="RHEA:32887"/>
        <dbReference type="ChEBI" id="CHEBI:15379"/>
        <dbReference type="ChEBI" id="CHEBI:17579"/>
        <dbReference type="ChEBI" id="CHEBI:17898"/>
        <dbReference type="EC" id="1.13.11.63"/>
    </reaction>
</comment>
<feature type="transmembrane region" description="Helical" evidence="1">
    <location>
        <begin position="115"/>
        <end position="136"/>
    </location>
</feature>
<dbReference type="EC" id="1.13.11.63" evidence="1"/>
<accession>A0A1G9S1Y4</accession>
<comment type="cofactor">
    <cofactor evidence="1">
        <name>Fe(2+)</name>
        <dbReference type="ChEBI" id="CHEBI:29033"/>
    </cofactor>
</comment>
<evidence type="ECO:0000256" key="1">
    <source>
        <dbReference type="HAMAP-Rule" id="MF_02093"/>
    </source>
</evidence>
<dbReference type="GO" id="GO:0005506">
    <property type="term" value="F:iron ion binding"/>
    <property type="evidence" value="ECO:0007669"/>
    <property type="project" value="UniProtKB-UniRule"/>
</dbReference>
<feature type="transmembrane region" description="Helical" evidence="1">
    <location>
        <begin position="302"/>
        <end position="325"/>
    </location>
</feature>
<evidence type="ECO:0000313" key="3">
    <source>
        <dbReference type="Proteomes" id="UP000198680"/>
    </source>
</evidence>
<comment type="similarity">
    <text evidence="1">Belongs to the Brp/Blh beta-carotene diooxygenase family.</text>
</comment>
<keyword evidence="1" id="KW-0812">Transmembrane</keyword>
<feature type="binding site" evidence="1">
    <location>
        <position position="248"/>
    </location>
    <ligand>
        <name>Fe cation</name>
        <dbReference type="ChEBI" id="CHEBI:24875"/>
    </ligand>
</feature>
<organism evidence="2 3">
    <name type="scientific">Geodermatophilus siccatus</name>
    <dbReference type="NCBI Taxonomy" id="1137991"/>
    <lineage>
        <taxon>Bacteria</taxon>
        <taxon>Bacillati</taxon>
        <taxon>Actinomycetota</taxon>
        <taxon>Actinomycetes</taxon>
        <taxon>Geodermatophilales</taxon>
        <taxon>Geodermatophilaceae</taxon>
        <taxon>Geodermatophilus</taxon>
    </lineage>
</organism>
<reference evidence="3" key="1">
    <citation type="submission" date="2016-10" db="EMBL/GenBank/DDBJ databases">
        <authorList>
            <person name="Varghese N."/>
            <person name="Submissions S."/>
        </authorList>
    </citation>
    <scope>NUCLEOTIDE SEQUENCE [LARGE SCALE GENOMIC DNA]</scope>
    <source>
        <strain evidence="3">DSM 45419</strain>
    </source>
</reference>
<dbReference type="GO" id="GO:0016121">
    <property type="term" value="P:carotene catabolic process"/>
    <property type="evidence" value="ECO:0007669"/>
    <property type="project" value="UniProtKB-UniRule"/>
</dbReference>
<dbReference type="HAMAP" id="MF_02093">
    <property type="entry name" value="Beta_carotene_diox"/>
    <property type="match status" value="1"/>
</dbReference>
<feature type="binding site" evidence="1">
    <location>
        <position position="244"/>
    </location>
    <ligand>
        <name>Fe cation</name>
        <dbReference type="ChEBI" id="CHEBI:24875"/>
    </ligand>
</feature>
<keyword evidence="3" id="KW-1185">Reference proteome</keyword>
<feature type="transmembrane region" description="Helical" evidence="1">
    <location>
        <begin position="222"/>
        <end position="246"/>
    </location>
</feature>
<dbReference type="EMBL" id="FNHE01000004">
    <property type="protein sequence ID" value="SDM29424.1"/>
    <property type="molecule type" value="Genomic_DNA"/>
</dbReference>
<feature type="transmembrane region" description="Helical" evidence="1">
    <location>
        <begin position="57"/>
        <end position="78"/>
    </location>
</feature>
<sequence>MPPPSPALAGRVASALDGLPPGEALARPVRAATAVSIGVAAAACLVELTVPGGWGDAAPAVLVAGLLLGLPHGAVDHLVPGFRLGWRLRVLAGFAAGYAVLAAAGWLAFRAAPGAALLAFVAVSVWHFGSGETAFADLRAGRPVRHRVPAAVVVGALVLLVPLVRGAEETAAVVAAVVPGSGGRLPPQLAAVVLGVVLPATAVLAGTLVAARRWLDAAELGVLTALVLVVPPLAAFGVWFGCWHAVRHVARVGAEDPGNRADLVAGRLGRPLRRFAVQAALPTAAVLVVLALLWSTADGWRAFVATDVPVLAALTLPHVLVVGWLDRLESGGRRTSGGP</sequence>
<feature type="transmembrane region" description="Helical" evidence="1">
    <location>
        <begin position="90"/>
        <end position="109"/>
    </location>
</feature>
<keyword evidence="1" id="KW-1133">Transmembrane helix</keyword>
<keyword evidence="2" id="KW-0503">Monooxygenase</keyword>
<dbReference type="GO" id="GO:0010436">
    <property type="term" value="F:carotenoid dioxygenase activity"/>
    <property type="evidence" value="ECO:0007669"/>
    <property type="project" value="UniProtKB-UniRule"/>
</dbReference>
<keyword evidence="1" id="KW-0472">Membrane</keyword>
<keyword evidence="1" id="KW-0408">Iron</keyword>
<keyword evidence="1" id="KW-0223">Dioxygenase</keyword>
<dbReference type="AlphaFoldDB" id="A0A1G9S1Y4"/>
<feature type="transmembrane region" description="Helical" evidence="1">
    <location>
        <begin position="148"/>
        <end position="167"/>
    </location>
</feature>
<dbReference type="NCBIfam" id="TIGR03753">
    <property type="entry name" value="blh_monoox"/>
    <property type="match status" value="1"/>
</dbReference>
<proteinExistence type="inferred from homology"/>
<keyword evidence="1" id="KW-0560">Oxidoreductase</keyword>
<gene>
    <name evidence="2" type="ORF">SAMN05660642_02170</name>
</gene>
<keyword evidence="1" id="KW-1003">Cell membrane</keyword>
<evidence type="ECO:0000313" key="2">
    <source>
        <dbReference type="EMBL" id="SDM29424.1"/>
    </source>
</evidence>
<comment type="subcellular location">
    <subcellularLocation>
        <location evidence="1">Cell membrane</location>
        <topology evidence="1">Multi-pass membrane protein</topology>
    </subcellularLocation>
</comment>
<dbReference type="InterPro" id="IPR022270">
    <property type="entry name" value="Blh_diox"/>
</dbReference>
<dbReference type="GO" id="GO:0005886">
    <property type="term" value="C:plasma membrane"/>
    <property type="evidence" value="ECO:0007669"/>
    <property type="project" value="UniProtKB-SubCell"/>
</dbReference>
<dbReference type="GO" id="GO:0003834">
    <property type="term" value="F:beta-carotene 15,15'-dioxygenase activity"/>
    <property type="evidence" value="ECO:0007669"/>
    <property type="project" value="UniProtKB-EC"/>
</dbReference>
<feature type="transmembrane region" description="Helical" evidence="1">
    <location>
        <begin position="275"/>
        <end position="295"/>
    </location>
</feature>
<dbReference type="RefSeq" id="WP_175479529.1">
    <property type="nucleotide sequence ID" value="NZ_FNHE01000004.1"/>
</dbReference>
<dbReference type="Proteomes" id="UP000198680">
    <property type="component" value="Unassembled WGS sequence"/>
</dbReference>
<dbReference type="STRING" id="1137991.SAMN05660642_02170"/>
<dbReference type="GO" id="GO:0004497">
    <property type="term" value="F:monooxygenase activity"/>
    <property type="evidence" value="ECO:0007669"/>
    <property type="project" value="UniProtKB-KW"/>
</dbReference>
<feature type="binding site" evidence="1">
    <location>
        <position position="127"/>
    </location>
    <ligand>
        <name>Fe cation</name>
        <dbReference type="ChEBI" id="CHEBI:24875"/>
    </ligand>
</feature>
<keyword evidence="1" id="KW-0479">Metal-binding</keyword>